<dbReference type="NCBIfam" id="TIGR02601">
    <property type="entry name" value="autotrns_rpt"/>
    <property type="match status" value="1"/>
</dbReference>
<evidence type="ECO:0000313" key="3">
    <source>
        <dbReference type="EMBL" id="MFC0604079.1"/>
    </source>
</evidence>
<feature type="domain" description="Secretion system C-terminal sorting" evidence="2">
    <location>
        <begin position="765"/>
        <end position="821"/>
    </location>
</feature>
<dbReference type="RefSeq" id="WP_386061073.1">
    <property type="nucleotide sequence ID" value="NZ_JBHLTQ010000002.1"/>
</dbReference>
<organism evidence="3 4">
    <name type="scientific">Winogradskyella pulchriflava</name>
    <dbReference type="NCBI Taxonomy" id="1110688"/>
    <lineage>
        <taxon>Bacteria</taxon>
        <taxon>Pseudomonadati</taxon>
        <taxon>Bacteroidota</taxon>
        <taxon>Flavobacteriia</taxon>
        <taxon>Flavobacteriales</taxon>
        <taxon>Flavobacteriaceae</taxon>
        <taxon>Winogradskyella</taxon>
    </lineage>
</organism>
<dbReference type="InterPro" id="IPR013425">
    <property type="entry name" value="Autotrns_rpt"/>
</dbReference>
<dbReference type="InterPro" id="IPR026444">
    <property type="entry name" value="Secre_tail"/>
</dbReference>
<reference evidence="3 4" key="1">
    <citation type="submission" date="2024-09" db="EMBL/GenBank/DDBJ databases">
        <authorList>
            <person name="Sun Q."/>
            <person name="Mori K."/>
        </authorList>
    </citation>
    <scope>NUCLEOTIDE SEQUENCE [LARGE SCALE GENOMIC DNA]</scope>
    <source>
        <strain evidence="3 4">NCAIM B.02481</strain>
    </source>
</reference>
<dbReference type="Proteomes" id="UP001589832">
    <property type="component" value="Unassembled WGS sequence"/>
</dbReference>
<evidence type="ECO:0000313" key="4">
    <source>
        <dbReference type="Proteomes" id="UP001589832"/>
    </source>
</evidence>
<dbReference type="Pfam" id="PF18962">
    <property type="entry name" value="Por_Secre_tail"/>
    <property type="match status" value="1"/>
</dbReference>
<dbReference type="InterPro" id="IPR011050">
    <property type="entry name" value="Pectin_lyase_fold/virulence"/>
</dbReference>
<evidence type="ECO:0000256" key="1">
    <source>
        <dbReference type="ARBA" id="ARBA00022729"/>
    </source>
</evidence>
<protein>
    <submittedName>
        <fullName evidence="3">Autotransporter-associated beta strand repeat-containing protein</fullName>
    </submittedName>
</protein>
<evidence type="ECO:0000259" key="2">
    <source>
        <dbReference type="Pfam" id="PF18962"/>
    </source>
</evidence>
<accession>A0ABV6Q732</accession>
<keyword evidence="4" id="KW-1185">Reference proteome</keyword>
<comment type="caution">
    <text evidence="3">The sequence shown here is derived from an EMBL/GenBank/DDBJ whole genome shotgun (WGS) entry which is preliminary data.</text>
</comment>
<name>A0ABV6Q732_9FLAO</name>
<dbReference type="NCBIfam" id="TIGR04183">
    <property type="entry name" value="Por_Secre_tail"/>
    <property type="match status" value="1"/>
</dbReference>
<proteinExistence type="predicted"/>
<gene>
    <name evidence="3" type="ORF">ACFFGA_05905</name>
</gene>
<dbReference type="EMBL" id="JBHLTQ010000002">
    <property type="protein sequence ID" value="MFC0604079.1"/>
    <property type="molecule type" value="Genomic_DNA"/>
</dbReference>
<dbReference type="SUPFAM" id="SSF51126">
    <property type="entry name" value="Pectin lyase-like"/>
    <property type="match status" value="1"/>
</dbReference>
<keyword evidence="1" id="KW-0732">Signal</keyword>
<dbReference type="Pfam" id="PF12951">
    <property type="entry name" value="PATR"/>
    <property type="match status" value="1"/>
</dbReference>
<sequence length="822" mass="87497">MQHFYTTLKISLFTIAVFVYGHTRVNAQETYTMQTGNFNAIHTIHTNGSYFAGGYNNSATELGTYANGSGGGYTGDPGVALFRTFTANGSNSSATVRPLRVGDEFTITAYVGNSSSFFNNSNAGISFNGNPINSGFANYQDANRLKLQINKDGNWFGAASGTINGFSTPGQDVTFKFKLVTPNRIIATITGSNGAETRDVLLAGTTDDNIESFVIWNQSSGGGNDMYWKNASLTATGSIELGGSNGSFIVTSTLRNGFEANSATTVKPNNLIKEGTGTVTLSGDNSYTGTTTVNSGVLRLRGDIVGSDITVKSGATLEIDDDVTVKSVTVEGGGIIKVNSGYTLTVTNGLTLDSTSSAFSSLILDGTIAGSVSYKRYVNSDANGKDLIAPPVNGQSWSAFLASGTNAADLMDDGNTSPTTYTFGPFDKVSESYITYTDTDVATLTAGTGYRAATDAGTTLTFTGTVATGDVLVDIDYSGTTYPDWNLIGNPYPSYVHIGDFLSQETATPGKDNIDIFYPNTGIYAYAGRTIAPDGPIWDVITLANAGTRLMAPGQGFLVPADTDDSATIDLVFNNAMRRTGSGDDFIAGRDASLLTFLDLGISTSNKWYNTEFYFNDNASLGADHGYDAIMLGSTAPAFALYSNLVQDNTGQPIALQALHPNDLVDVTIPLGVNANQGEQLTFSIRETTLDSSVNVYLDDILNNTTTLLNSSDYVITPISDLNGTGRFYIRFTEQALSDDDHDFNGFKIYTTASPKALHIHGNFDDTTTAKIYDLHGRLVHEESFTTNNQLHTIAVDAFSAGVYVVSLRNATQAQTQKVIIR</sequence>